<accession>A0A2W7N819</accession>
<reference evidence="1 2" key="1">
    <citation type="submission" date="2018-06" db="EMBL/GenBank/DDBJ databases">
        <title>Genomic Encyclopedia of Type Strains, Phase IV (KMG-IV): sequencing the most valuable type-strain genomes for metagenomic binning, comparative biology and taxonomic classification.</title>
        <authorList>
            <person name="Goeker M."/>
        </authorList>
    </citation>
    <scope>NUCLEOTIDE SEQUENCE [LARGE SCALE GENOMIC DNA]</scope>
    <source>
        <strain evidence="1 2">DSM 5</strain>
    </source>
</reference>
<protein>
    <submittedName>
        <fullName evidence="1">Uncharacterized protein</fullName>
    </submittedName>
</protein>
<keyword evidence="2" id="KW-1185">Reference proteome</keyword>
<name>A0A2W7N819_9BACI</name>
<comment type="caution">
    <text evidence="1">The sequence shown here is derived from an EMBL/GenBank/DDBJ whole genome shotgun (WGS) entry which is preliminary data.</text>
</comment>
<dbReference type="AlphaFoldDB" id="A0A2W7N819"/>
<proteinExistence type="predicted"/>
<evidence type="ECO:0000313" key="1">
    <source>
        <dbReference type="EMBL" id="PZX08193.1"/>
    </source>
</evidence>
<dbReference type="EMBL" id="QKZI01000001">
    <property type="protein sequence ID" value="PZX08193.1"/>
    <property type="molecule type" value="Genomic_DNA"/>
</dbReference>
<organism evidence="1 2">
    <name type="scientific">Psychrobacillus insolitus</name>
    <dbReference type="NCBI Taxonomy" id="1461"/>
    <lineage>
        <taxon>Bacteria</taxon>
        <taxon>Bacillati</taxon>
        <taxon>Bacillota</taxon>
        <taxon>Bacilli</taxon>
        <taxon>Bacillales</taxon>
        <taxon>Bacillaceae</taxon>
        <taxon>Psychrobacillus</taxon>
    </lineage>
</organism>
<sequence>MTASLSSAPPIFSNHVVYDRPPLSKNNRNHFVKAFVKKRGAVCLPKEDAEDDISAVISRLTWMNAPRSFSRLFYDNKFRPKRTGDVHIEKGRFSTFLHIFIFFYKKYENMKLFFNQFVLLV</sequence>
<evidence type="ECO:0000313" key="2">
    <source>
        <dbReference type="Proteomes" id="UP000248646"/>
    </source>
</evidence>
<gene>
    <name evidence="1" type="ORF">C7437_1011317</name>
</gene>
<dbReference type="Proteomes" id="UP000248646">
    <property type="component" value="Unassembled WGS sequence"/>
</dbReference>
<dbReference type="RefSeq" id="WP_111438783.1">
    <property type="nucleotide sequence ID" value="NZ_QKZI01000001.1"/>
</dbReference>